<name>A0A2W7MY78_9RHOB</name>
<feature type="chain" id="PRO_5015922047" description="GIY-YIG domain-containing protein" evidence="1">
    <location>
        <begin position="31"/>
        <end position="470"/>
    </location>
</feature>
<keyword evidence="1" id="KW-0732">Signal</keyword>
<evidence type="ECO:0008006" key="4">
    <source>
        <dbReference type="Google" id="ProtNLM"/>
    </source>
</evidence>
<dbReference type="RefSeq" id="WP_146259465.1">
    <property type="nucleotide sequence ID" value="NZ_QKZL01000022.1"/>
</dbReference>
<sequence>MIQRKSFFFYRLKASAVIFLLFAAPVYAFAPTLEGVDESFVLKMMERLASMDWVDASRKDGVVYALPSTRYSYVKIGVSNERNLESRNQQTLHNNPYANLSKQGRVKHRCGERLRCWILEQTVQHHLQLEGNWLAPSLETEFSSREIYDISPHNARILIIAYDRALKPFDRFISKAAKVMEKSKVRAPALAAQLAKKSAARSAVLARLVKFGKISSRRAGWVGGMLLIYDLYDYSFPAEQDDSELKQIARSRKLIQEAEDEIAAQKLYTWLDEIGSELSADLWECTWVDDERVDVLGKEIGRSRFEILRKFPTSEFGSISCSEPLDQQWDAAWNARSIVWFSDLDSDHPDLFEALTTDQTYQVPAEPRVSAEIVPSVSDEDFRRYCGWVFRFGAERVVNSLAWRYRFFALKLHGWRLGMGALQDMREVKELFTNYYGEAKRLNARMEWLDNFSSRMVRACRQEGEARGLL</sequence>
<evidence type="ECO:0000313" key="3">
    <source>
        <dbReference type="Proteomes" id="UP000248916"/>
    </source>
</evidence>
<dbReference type="Proteomes" id="UP000248916">
    <property type="component" value="Unassembled WGS sequence"/>
</dbReference>
<reference evidence="2 3" key="1">
    <citation type="submission" date="2018-06" db="EMBL/GenBank/DDBJ databases">
        <title>Genomic Encyclopedia of Archaeal and Bacterial Type Strains, Phase II (KMG-II): from individual species to whole genera.</title>
        <authorList>
            <person name="Goeker M."/>
        </authorList>
    </citation>
    <scope>NUCLEOTIDE SEQUENCE [LARGE SCALE GENOMIC DNA]</scope>
    <source>
        <strain evidence="2 3">DSM 22009</strain>
    </source>
</reference>
<organism evidence="2 3">
    <name type="scientific">Palleronia aestuarii</name>
    <dbReference type="NCBI Taxonomy" id="568105"/>
    <lineage>
        <taxon>Bacteria</taxon>
        <taxon>Pseudomonadati</taxon>
        <taxon>Pseudomonadota</taxon>
        <taxon>Alphaproteobacteria</taxon>
        <taxon>Rhodobacterales</taxon>
        <taxon>Roseobacteraceae</taxon>
        <taxon>Palleronia</taxon>
    </lineage>
</organism>
<comment type="caution">
    <text evidence="2">The sequence shown here is derived from an EMBL/GenBank/DDBJ whole genome shotgun (WGS) entry which is preliminary data.</text>
</comment>
<protein>
    <recommendedName>
        <fullName evidence="4">GIY-YIG domain-containing protein</fullName>
    </recommendedName>
</protein>
<gene>
    <name evidence="2" type="ORF">LX81_03487</name>
</gene>
<accession>A0A2W7MY78</accession>
<proteinExistence type="predicted"/>
<dbReference type="EMBL" id="QKZL01000022">
    <property type="protein sequence ID" value="PZX12780.1"/>
    <property type="molecule type" value="Genomic_DNA"/>
</dbReference>
<evidence type="ECO:0000313" key="2">
    <source>
        <dbReference type="EMBL" id="PZX12780.1"/>
    </source>
</evidence>
<feature type="signal peptide" evidence="1">
    <location>
        <begin position="1"/>
        <end position="30"/>
    </location>
</feature>
<evidence type="ECO:0000256" key="1">
    <source>
        <dbReference type="SAM" id="SignalP"/>
    </source>
</evidence>
<dbReference type="AlphaFoldDB" id="A0A2W7MY78"/>
<keyword evidence="3" id="KW-1185">Reference proteome</keyword>